<keyword evidence="1" id="KW-1133">Transmembrane helix</keyword>
<accession>D8KAM5</accession>
<protein>
    <submittedName>
        <fullName evidence="2">Uncharacterized protein</fullName>
    </submittedName>
</protein>
<feature type="transmembrane region" description="Helical" evidence="1">
    <location>
        <begin position="20"/>
        <end position="41"/>
    </location>
</feature>
<keyword evidence="3" id="KW-1185">Reference proteome</keyword>
<keyword evidence="1" id="KW-0812">Transmembrane</keyword>
<dbReference type="Proteomes" id="UP000000393">
    <property type="component" value="Chromosome"/>
</dbReference>
<organism evidence="2 3">
    <name type="scientific">Nitrosococcus watsoni (strain C-113)</name>
    <dbReference type="NCBI Taxonomy" id="105559"/>
    <lineage>
        <taxon>Bacteria</taxon>
        <taxon>Pseudomonadati</taxon>
        <taxon>Pseudomonadota</taxon>
        <taxon>Gammaproteobacteria</taxon>
        <taxon>Chromatiales</taxon>
        <taxon>Chromatiaceae</taxon>
        <taxon>Nitrosococcus</taxon>
    </lineage>
</organism>
<gene>
    <name evidence="2" type="ordered locus">Nwat_2679</name>
</gene>
<dbReference type="HOGENOM" id="CLU_3045817_0_0_6"/>
<dbReference type="EMBL" id="CP002086">
    <property type="protein sequence ID" value="ADJ29452.1"/>
    <property type="molecule type" value="Genomic_DNA"/>
</dbReference>
<evidence type="ECO:0000256" key="1">
    <source>
        <dbReference type="SAM" id="Phobius"/>
    </source>
</evidence>
<dbReference type="KEGG" id="nwa:Nwat_2679"/>
<name>D8KAM5_NITWC</name>
<evidence type="ECO:0000313" key="3">
    <source>
        <dbReference type="Proteomes" id="UP000000393"/>
    </source>
</evidence>
<dbReference type="AlphaFoldDB" id="D8KAM5"/>
<keyword evidence="1" id="KW-0472">Membrane</keyword>
<evidence type="ECO:0000313" key="2">
    <source>
        <dbReference type="EMBL" id="ADJ29452.1"/>
    </source>
</evidence>
<reference evidence="2 3" key="1">
    <citation type="submission" date="2010-06" db="EMBL/GenBank/DDBJ databases">
        <title>Complete sequence of chromosome of Nitrosococcus watsoni C-113.</title>
        <authorList>
            <consortium name="US DOE Joint Genome Institute"/>
            <person name="Lucas S."/>
            <person name="Copeland A."/>
            <person name="Lapidus A."/>
            <person name="Cheng J.-F."/>
            <person name="Bruce D."/>
            <person name="Goodwin L."/>
            <person name="Pitluck S."/>
            <person name="Malfatti S.A."/>
            <person name="Chain P.S.G."/>
            <person name="Land M."/>
            <person name="Hauser L."/>
            <person name="Kyrpides N."/>
            <person name="Ivanova N."/>
            <person name="Cambell M.A."/>
            <person name="Heidelberg J.F."/>
            <person name="Klotz M.G."/>
            <person name="Woyke T."/>
        </authorList>
    </citation>
    <scope>NUCLEOTIDE SEQUENCE [LARGE SCALE GENOMIC DNA]</scope>
    <source>
        <strain evidence="2 3">C-113</strain>
    </source>
</reference>
<sequence>MYGGKLARQIHDYAFLRTMYVAALETAVRFLFWSRLILFYVPLAGMEERIKPLQ</sequence>
<proteinExistence type="predicted"/>